<dbReference type="AlphaFoldDB" id="A0A834HQ20"/>
<organism evidence="1 2">
    <name type="scientific">Rhynchophorus ferrugineus</name>
    <name type="common">Red palm weevil</name>
    <name type="synonym">Curculio ferrugineus</name>
    <dbReference type="NCBI Taxonomy" id="354439"/>
    <lineage>
        <taxon>Eukaryota</taxon>
        <taxon>Metazoa</taxon>
        <taxon>Ecdysozoa</taxon>
        <taxon>Arthropoda</taxon>
        <taxon>Hexapoda</taxon>
        <taxon>Insecta</taxon>
        <taxon>Pterygota</taxon>
        <taxon>Neoptera</taxon>
        <taxon>Endopterygota</taxon>
        <taxon>Coleoptera</taxon>
        <taxon>Polyphaga</taxon>
        <taxon>Cucujiformia</taxon>
        <taxon>Curculionidae</taxon>
        <taxon>Dryophthorinae</taxon>
        <taxon>Rhynchophorus</taxon>
    </lineage>
</organism>
<evidence type="ECO:0000313" key="2">
    <source>
        <dbReference type="Proteomes" id="UP000625711"/>
    </source>
</evidence>
<proteinExistence type="predicted"/>
<protein>
    <submittedName>
        <fullName evidence="1">Uncharacterized protein</fullName>
    </submittedName>
</protein>
<gene>
    <name evidence="1" type="ORF">GWI33_020061</name>
</gene>
<accession>A0A834HQ20</accession>
<reference evidence="1" key="1">
    <citation type="submission" date="2020-08" db="EMBL/GenBank/DDBJ databases">
        <title>Genome sequencing and assembly of the red palm weevil Rhynchophorus ferrugineus.</title>
        <authorList>
            <person name="Dias G.B."/>
            <person name="Bergman C.M."/>
            <person name="Manee M."/>
        </authorList>
    </citation>
    <scope>NUCLEOTIDE SEQUENCE</scope>
    <source>
        <strain evidence="1">AA-2017</strain>
        <tissue evidence="1">Whole larva</tissue>
    </source>
</reference>
<dbReference type="OrthoDB" id="7268531at2759"/>
<evidence type="ECO:0000313" key="1">
    <source>
        <dbReference type="EMBL" id="KAF7266552.1"/>
    </source>
</evidence>
<comment type="caution">
    <text evidence="1">The sequence shown here is derived from an EMBL/GenBank/DDBJ whole genome shotgun (WGS) entry which is preliminary data.</text>
</comment>
<sequence>MFCGFGGQETKTLKQSVDEKLEEIKNKFEIGNLISKVSQTDSLALKTLSPIKIKISCKPLLLNTLVFTDNQEDDVVLKQHEVLEWEKSILESITLQQIISWPYVGVHMYCPVFSFSRRNLHDVQRFVNLVGAPLLNAKVKYIESVKIINKNLPRSCISLDCMKTIAKEFVEALSNIYKSPALDAFQTVIDEFLTDIEEINIFTNGNPSIASNTSVLFNIGKKSYFRNKKLSRGSSSRQLITYTEEVIPKMETALVNMASVEELKNYIHVLRTLDINKVFAKLITQMLVCWLIILKMNISWNNLCYVLNVRNHSQFLYLLISDGVIIVKLEYN</sequence>
<dbReference type="EMBL" id="JAACXV010014526">
    <property type="protein sequence ID" value="KAF7266552.1"/>
    <property type="molecule type" value="Genomic_DNA"/>
</dbReference>
<keyword evidence="2" id="KW-1185">Reference proteome</keyword>
<name>A0A834HQ20_RHYFE</name>
<dbReference type="Proteomes" id="UP000625711">
    <property type="component" value="Unassembled WGS sequence"/>
</dbReference>